<organism evidence="1 2">
    <name type="scientific">Clonorchis sinensis</name>
    <name type="common">Chinese liver fluke</name>
    <dbReference type="NCBI Taxonomy" id="79923"/>
    <lineage>
        <taxon>Eukaryota</taxon>
        <taxon>Metazoa</taxon>
        <taxon>Spiralia</taxon>
        <taxon>Lophotrochozoa</taxon>
        <taxon>Platyhelminthes</taxon>
        <taxon>Trematoda</taxon>
        <taxon>Digenea</taxon>
        <taxon>Opisthorchiida</taxon>
        <taxon>Opisthorchiata</taxon>
        <taxon>Opisthorchiidae</taxon>
        <taxon>Clonorchis</taxon>
    </lineage>
</organism>
<gene>
    <name evidence="1" type="ORF">CSKR_100957</name>
</gene>
<comment type="caution">
    <text evidence="1">The sequence shown here is derived from an EMBL/GenBank/DDBJ whole genome shotgun (WGS) entry which is preliminary data.</text>
</comment>
<proteinExistence type="predicted"/>
<keyword evidence="2" id="KW-1185">Reference proteome</keyword>
<sequence>MMQRNRVASSTVRTRTPHEVFSPRACLQICRGRAKTIRESHNKRFPAWYVIKGLKLQEMWNHNNGSGEASAHLLTGSSVVQTRPLPLDFSCLGLAVSQPSCFLRVAWQLGTERVLQLNDNTALRLRGLGLLGLWPGSWEA</sequence>
<dbReference type="InParanoid" id="A0A3R7EZX9"/>
<evidence type="ECO:0000313" key="1">
    <source>
        <dbReference type="EMBL" id="KAG5455046.1"/>
    </source>
</evidence>
<dbReference type="AlphaFoldDB" id="A0A3R7EZX9"/>
<name>A0A3R7EZX9_CLOSI</name>
<accession>A0A3R7EZX9</accession>
<dbReference type="EMBL" id="NIRI02000005">
    <property type="protein sequence ID" value="KAG5455046.1"/>
    <property type="molecule type" value="Genomic_DNA"/>
</dbReference>
<dbReference type="Proteomes" id="UP000286415">
    <property type="component" value="Unassembled WGS sequence"/>
</dbReference>
<reference evidence="1 2" key="1">
    <citation type="journal article" date="2018" name="Biotechnol. Adv.">
        <title>Improved genomic resources and new bioinformatic workflow for the carcinogenic parasite Clonorchis sinensis: Biotechnological implications.</title>
        <authorList>
            <person name="Wang D."/>
            <person name="Korhonen P.K."/>
            <person name="Gasser R.B."/>
            <person name="Young N.D."/>
        </authorList>
    </citation>
    <scope>NUCLEOTIDE SEQUENCE [LARGE SCALE GENOMIC DNA]</scope>
    <source>
        <strain evidence="1">Cs-k2</strain>
    </source>
</reference>
<protein>
    <submittedName>
        <fullName evidence="1">Uncharacterized protein</fullName>
    </submittedName>
</protein>
<reference evidence="1 2" key="2">
    <citation type="journal article" date="2021" name="Genomics">
        <title>High-quality reference genome for Clonorchis sinensis.</title>
        <authorList>
            <person name="Young N.D."/>
            <person name="Stroehlein A.J."/>
            <person name="Kinkar L."/>
            <person name="Wang T."/>
            <person name="Sohn W.M."/>
            <person name="Chang B.C.H."/>
            <person name="Kaur P."/>
            <person name="Weisz D."/>
            <person name="Dudchenko O."/>
            <person name="Aiden E.L."/>
            <person name="Korhonen P.K."/>
            <person name="Gasser R.B."/>
        </authorList>
    </citation>
    <scope>NUCLEOTIDE SEQUENCE [LARGE SCALE GENOMIC DNA]</scope>
    <source>
        <strain evidence="1">Cs-k2</strain>
    </source>
</reference>
<evidence type="ECO:0000313" key="2">
    <source>
        <dbReference type="Proteomes" id="UP000286415"/>
    </source>
</evidence>